<evidence type="ECO:0000313" key="8">
    <source>
        <dbReference type="EMBL" id="MFC5915340.1"/>
    </source>
</evidence>
<proteinExistence type="inferred from homology"/>
<comment type="caution">
    <text evidence="8">The sequence shown here is derived from an EMBL/GenBank/DDBJ whole genome shotgun (WGS) entry which is preliminary data.</text>
</comment>
<evidence type="ECO:0000256" key="5">
    <source>
        <dbReference type="ARBA" id="ARBA00022857"/>
    </source>
</evidence>
<organism evidence="8 9">
    <name type="scientific">Streptomyces pulveraceus</name>
    <dbReference type="NCBI Taxonomy" id="68258"/>
    <lineage>
        <taxon>Bacteria</taxon>
        <taxon>Bacillati</taxon>
        <taxon>Actinomycetota</taxon>
        <taxon>Actinomycetes</taxon>
        <taxon>Kitasatosporales</taxon>
        <taxon>Streptomycetaceae</taxon>
        <taxon>Streptomyces</taxon>
    </lineage>
</organism>
<evidence type="ECO:0000256" key="6">
    <source>
        <dbReference type="ARBA" id="ARBA00023002"/>
    </source>
</evidence>
<dbReference type="Pfam" id="PF00743">
    <property type="entry name" value="FMO-like"/>
    <property type="match status" value="1"/>
</dbReference>
<dbReference type="EMBL" id="JBHSPU010000016">
    <property type="protein sequence ID" value="MFC5915340.1"/>
    <property type="molecule type" value="Genomic_DNA"/>
</dbReference>
<dbReference type="RefSeq" id="WP_344511109.1">
    <property type="nucleotide sequence ID" value="NZ_BAAATU010000019.1"/>
</dbReference>
<name>A0ABW1GNG0_9ACTN</name>
<keyword evidence="3" id="KW-0285">Flavoprotein</keyword>
<dbReference type="InterPro" id="IPR036188">
    <property type="entry name" value="FAD/NAD-bd_sf"/>
</dbReference>
<accession>A0ABW1GNG0</accession>
<evidence type="ECO:0000256" key="4">
    <source>
        <dbReference type="ARBA" id="ARBA00022827"/>
    </source>
</evidence>
<protein>
    <submittedName>
        <fullName evidence="8">Flavin-containing monooxygenase</fullName>
        <ecNumber evidence="8">1.14.13.-</ecNumber>
    </submittedName>
</protein>
<comment type="similarity">
    <text evidence="2">Belongs to the FAD-binding monooxygenase family.</text>
</comment>
<evidence type="ECO:0000256" key="7">
    <source>
        <dbReference type="ARBA" id="ARBA00023033"/>
    </source>
</evidence>
<evidence type="ECO:0000313" key="9">
    <source>
        <dbReference type="Proteomes" id="UP001596200"/>
    </source>
</evidence>
<keyword evidence="5" id="KW-0521">NADP</keyword>
<evidence type="ECO:0000256" key="2">
    <source>
        <dbReference type="ARBA" id="ARBA00010139"/>
    </source>
</evidence>
<dbReference type="Gene3D" id="3.50.50.60">
    <property type="entry name" value="FAD/NAD(P)-binding domain"/>
    <property type="match status" value="2"/>
</dbReference>
<dbReference type="GO" id="GO:0004497">
    <property type="term" value="F:monooxygenase activity"/>
    <property type="evidence" value="ECO:0007669"/>
    <property type="project" value="UniProtKB-KW"/>
</dbReference>
<keyword evidence="9" id="KW-1185">Reference proteome</keyword>
<reference evidence="9" key="1">
    <citation type="journal article" date="2019" name="Int. J. Syst. Evol. Microbiol.">
        <title>The Global Catalogue of Microorganisms (GCM) 10K type strain sequencing project: providing services to taxonomists for standard genome sequencing and annotation.</title>
        <authorList>
            <consortium name="The Broad Institute Genomics Platform"/>
            <consortium name="The Broad Institute Genome Sequencing Center for Infectious Disease"/>
            <person name="Wu L."/>
            <person name="Ma J."/>
        </authorList>
    </citation>
    <scope>NUCLEOTIDE SEQUENCE [LARGE SCALE GENOMIC DNA]</scope>
    <source>
        <strain evidence="9">JCM 4147</strain>
    </source>
</reference>
<evidence type="ECO:0000256" key="1">
    <source>
        <dbReference type="ARBA" id="ARBA00001974"/>
    </source>
</evidence>
<dbReference type="Proteomes" id="UP001596200">
    <property type="component" value="Unassembled WGS sequence"/>
</dbReference>
<dbReference type="EC" id="1.14.13.-" evidence="8"/>
<gene>
    <name evidence="8" type="ORF">ACFP1B_18205</name>
</gene>
<dbReference type="PANTHER" id="PTHR43098:SF3">
    <property type="entry name" value="L-ORNITHINE N(5)-MONOOXYGENASE-RELATED"/>
    <property type="match status" value="1"/>
</dbReference>
<dbReference type="SUPFAM" id="SSF51905">
    <property type="entry name" value="FAD/NAD(P)-binding domain"/>
    <property type="match status" value="3"/>
</dbReference>
<keyword evidence="7 8" id="KW-0503">Monooxygenase</keyword>
<evidence type="ECO:0000256" key="3">
    <source>
        <dbReference type="ARBA" id="ARBA00022630"/>
    </source>
</evidence>
<dbReference type="InterPro" id="IPR020946">
    <property type="entry name" value="Flavin_mOase-like"/>
</dbReference>
<sequence length="541" mass="59742">MTDPAIPVPEYDALVVGAGFGGLYALHQLRAHGFGCHAFETGDDVGGTWYWNRYPGARCDVESLDYCYSFSPELHAEWDWTERFATQPEILRYARHVADRFDLRPMISFGTRVAFAVWEEQTRTWLLTTEDGRRARARFLVTAVGCLSASRVPDLPGLGTFRGEVHHTGRWPHGGVDLAGKRVAVVGTGSSGIQAVPELAADAAHLTVFQRTPNYSLPARNRPLSGRENWRAKSELEELRTHARTGFSGFYIASTGRSALDVGEEERRAAFERKWAIGGTEIMSVFTDVLTDGKANEHLAEFVREKIRAAVDDPATARKLVPLDYPIGAKRICVDTGYYSTYNRENVDLVDLRAEPLVEITEDAIRTEAGTYPAEVLVLATGYDAMTGPLTRIDIRGTGGRSLKEQWSSGPRSYLGLAVAGFPNLLTVTGPGSPSVLVNMVRAVEQHVDWIVGCLRRLREDGVDRIEARPEAQDSWVAHVNEVADTTLYPRAGSWYVGANVEGKARVFMPYAGGLNHYRERCEEVARSGYRGFALSPEASA</sequence>
<dbReference type="PANTHER" id="PTHR43098">
    <property type="entry name" value="L-ORNITHINE N(5)-MONOOXYGENASE-RELATED"/>
    <property type="match status" value="1"/>
</dbReference>
<keyword evidence="4" id="KW-0274">FAD</keyword>
<comment type="cofactor">
    <cofactor evidence="1">
        <name>FAD</name>
        <dbReference type="ChEBI" id="CHEBI:57692"/>
    </cofactor>
</comment>
<keyword evidence="6 8" id="KW-0560">Oxidoreductase</keyword>
<dbReference type="InterPro" id="IPR050775">
    <property type="entry name" value="FAD-binding_Monooxygenases"/>
</dbReference>